<sequence length="270" mass="29168">MKRILLVGAAGRIGKVLRAGLAGPDRILRLVDIAPLGGAAEREEICNIDATDLDALILAMKDVDVVVNLAAFPEEADWETIFPLNYDLTRTAFEAARQARVTRFVYASSVQAVGFHPLATTITDDVRIKPSGFYGVSKAFGEALGSLYADKYGLSVGCLRIASFEERPTDERMLSTWLSFDDGIHLFNCAIDAPDHHYYRVFGVSNNTRSRVDNSHVAWLGYRPSSDAEDYLDEVRATGKQLGPLGGITQGGGACDVGFSGDSDAALKAC</sequence>
<dbReference type="AlphaFoldDB" id="A0A1J0WMG0"/>
<dbReference type="InterPro" id="IPR036291">
    <property type="entry name" value="NAD(P)-bd_dom_sf"/>
</dbReference>
<feature type="domain" description="NAD-dependent epimerase/dehydratase" evidence="1">
    <location>
        <begin position="4"/>
        <end position="164"/>
    </location>
</feature>
<name>A0A1J0WMG0_9RHOB</name>
<protein>
    <recommendedName>
        <fullName evidence="1">NAD-dependent epimerase/dehydratase domain-containing protein</fullName>
    </recommendedName>
</protein>
<dbReference type="EMBL" id="CP018076">
    <property type="protein sequence ID" value="APE45490.1"/>
    <property type="molecule type" value="Genomic_DNA"/>
</dbReference>
<evidence type="ECO:0000259" key="1">
    <source>
        <dbReference type="Pfam" id="PF01370"/>
    </source>
</evidence>
<dbReference type="InterPro" id="IPR050177">
    <property type="entry name" value="Lipid_A_modif_metabolic_enz"/>
</dbReference>
<reference evidence="2 3" key="1">
    <citation type="submission" date="2016-11" db="EMBL/GenBank/DDBJ databases">
        <title>Complete genome sequence of Sulfitobacter sp. AM1-D1, a toxic bacteria associated with marine dinoflagellate Alexandrium minutum in East China Sea.</title>
        <authorList>
            <person name="Yang Q."/>
            <person name="Zhang X."/>
            <person name="Tian X."/>
        </authorList>
    </citation>
    <scope>NUCLEOTIDE SEQUENCE [LARGE SCALE GENOMIC DNA]</scope>
    <source>
        <strain evidence="2 3">AM1-D1</strain>
    </source>
</reference>
<gene>
    <name evidence="2" type="ORF">BOO69_13320</name>
</gene>
<organism evidence="2 3">
    <name type="scientific">Sulfitobacter alexandrii</name>
    <dbReference type="NCBI Taxonomy" id="1917485"/>
    <lineage>
        <taxon>Bacteria</taxon>
        <taxon>Pseudomonadati</taxon>
        <taxon>Pseudomonadota</taxon>
        <taxon>Alphaproteobacteria</taxon>
        <taxon>Rhodobacterales</taxon>
        <taxon>Roseobacteraceae</taxon>
        <taxon>Sulfitobacter</taxon>
    </lineage>
</organism>
<dbReference type="Proteomes" id="UP000181897">
    <property type="component" value="Chromosome"/>
</dbReference>
<dbReference type="KEGG" id="suam:BOO69_13320"/>
<dbReference type="PANTHER" id="PTHR43245:SF55">
    <property type="entry name" value="NAD(P)-BINDING DOMAIN-CONTAINING PROTEIN"/>
    <property type="match status" value="1"/>
</dbReference>
<dbReference type="Pfam" id="PF01370">
    <property type="entry name" value="Epimerase"/>
    <property type="match status" value="1"/>
</dbReference>
<dbReference type="PANTHER" id="PTHR43245">
    <property type="entry name" value="BIFUNCTIONAL POLYMYXIN RESISTANCE PROTEIN ARNA"/>
    <property type="match status" value="1"/>
</dbReference>
<keyword evidence="3" id="KW-1185">Reference proteome</keyword>
<accession>A0A1J0WMG0</accession>
<dbReference type="RefSeq" id="WP_071973827.1">
    <property type="nucleotide sequence ID" value="NZ_CP018076.1"/>
</dbReference>
<dbReference type="Gene3D" id="3.40.50.720">
    <property type="entry name" value="NAD(P)-binding Rossmann-like Domain"/>
    <property type="match status" value="1"/>
</dbReference>
<dbReference type="STRING" id="1917485.BOO69_13320"/>
<evidence type="ECO:0000313" key="2">
    <source>
        <dbReference type="EMBL" id="APE45490.1"/>
    </source>
</evidence>
<evidence type="ECO:0000313" key="3">
    <source>
        <dbReference type="Proteomes" id="UP000181897"/>
    </source>
</evidence>
<dbReference type="InterPro" id="IPR001509">
    <property type="entry name" value="Epimerase_deHydtase"/>
</dbReference>
<proteinExistence type="predicted"/>
<dbReference type="SUPFAM" id="SSF51735">
    <property type="entry name" value="NAD(P)-binding Rossmann-fold domains"/>
    <property type="match status" value="1"/>
</dbReference>